<reference evidence="2 3" key="1">
    <citation type="submission" date="2018-01" db="EMBL/GenBank/DDBJ databases">
        <title>Draft genome sequence of Nonomuraea sp. KC333.</title>
        <authorList>
            <person name="Sahin N."/>
            <person name="Saygin H."/>
            <person name="Ay H."/>
        </authorList>
    </citation>
    <scope>NUCLEOTIDE SEQUENCE [LARGE SCALE GENOMIC DNA]</scope>
    <source>
        <strain evidence="2 3">KC333</strain>
    </source>
</reference>
<dbReference type="Proteomes" id="UP000249304">
    <property type="component" value="Unassembled WGS sequence"/>
</dbReference>
<keyword evidence="1" id="KW-1133">Transmembrane helix</keyword>
<keyword evidence="1" id="KW-0472">Membrane</keyword>
<feature type="transmembrane region" description="Helical" evidence="1">
    <location>
        <begin position="39"/>
        <end position="55"/>
    </location>
</feature>
<sequence>MAGGDQPWSCPVCGWSWEPLPPEPVAHAGRAAGPVSTRTLVTVCVVLGVVALVALPLSREVFVLAICGILLTAMVRMWQELRDM</sequence>
<evidence type="ECO:0000313" key="3">
    <source>
        <dbReference type="Proteomes" id="UP000249304"/>
    </source>
</evidence>
<accession>A0A2W2DXV1</accession>
<feature type="transmembrane region" description="Helical" evidence="1">
    <location>
        <begin position="61"/>
        <end position="78"/>
    </location>
</feature>
<organism evidence="2 3">
    <name type="scientific">Nonomuraea aridisoli</name>
    <dbReference type="NCBI Taxonomy" id="2070368"/>
    <lineage>
        <taxon>Bacteria</taxon>
        <taxon>Bacillati</taxon>
        <taxon>Actinomycetota</taxon>
        <taxon>Actinomycetes</taxon>
        <taxon>Streptosporangiales</taxon>
        <taxon>Streptosporangiaceae</taxon>
        <taxon>Nonomuraea</taxon>
    </lineage>
</organism>
<evidence type="ECO:0000256" key="1">
    <source>
        <dbReference type="SAM" id="Phobius"/>
    </source>
</evidence>
<dbReference type="AlphaFoldDB" id="A0A2W2DXV1"/>
<protein>
    <submittedName>
        <fullName evidence="2">Uncharacterized protein</fullName>
    </submittedName>
</protein>
<keyword evidence="1" id="KW-0812">Transmembrane</keyword>
<dbReference type="EMBL" id="POUD01000109">
    <property type="protein sequence ID" value="PZG15273.1"/>
    <property type="molecule type" value="Genomic_DNA"/>
</dbReference>
<name>A0A2W2DXV1_9ACTN</name>
<evidence type="ECO:0000313" key="2">
    <source>
        <dbReference type="EMBL" id="PZG15273.1"/>
    </source>
</evidence>
<gene>
    <name evidence="2" type="ORF">C1J01_24575</name>
</gene>
<comment type="caution">
    <text evidence="2">The sequence shown here is derived from an EMBL/GenBank/DDBJ whole genome shotgun (WGS) entry which is preliminary data.</text>
</comment>
<keyword evidence="3" id="KW-1185">Reference proteome</keyword>
<proteinExistence type="predicted"/>